<keyword evidence="6" id="KW-1185">Reference proteome</keyword>
<evidence type="ECO:0000313" key="5">
    <source>
        <dbReference type="EMBL" id="GAA5152451.1"/>
    </source>
</evidence>
<sequence>MVPSPRSPERDASVVDLLDRADRAVDAVLTPVTEGEGLSREGWRVLLLLSRGGGRSMGEIAEHAAVPNPTATRVVDRLVSQSLAFRRNDPTDRRRVLVHLSADGRHVVERVSQQLEARVDGALGALTLNGTALGALLTQLTGARVE</sequence>
<evidence type="ECO:0000313" key="6">
    <source>
        <dbReference type="Proteomes" id="UP001428817"/>
    </source>
</evidence>
<evidence type="ECO:0000256" key="1">
    <source>
        <dbReference type="ARBA" id="ARBA00023015"/>
    </source>
</evidence>
<dbReference type="InterPro" id="IPR000835">
    <property type="entry name" value="HTH_MarR-typ"/>
</dbReference>
<dbReference type="SMART" id="SM00347">
    <property type="entry name" value="HTH_MARR"/>
    <property type="match status" value="1"/>
</dbReference>
<dbReference type="SUPFAM" id="SSF46785">
    <property type="entry name" value="Winged helix' DNA-binding domain"/>
    <property type="match status" value="1"/>
</dbReference>
<dbReference type="EMBL" id="BAABJP010000007">
    <property type="protein sequence ID" value="GAA5152451.1"/>
    <property type="molecule type" value="Genomic_DNA"/>
</dbReference>
<dbReference type="Gene3D" id="1.10.10.10">
    <property type="entry name" value="Winged helix-like DNA-binding domain superfamily/Winged helix DNA-binding domain"/>
    <property type="match status" value="1"/>
</dbReference>
<reference evidence="6" key="1">
    <citation type="journal article" date="2019" name="Int. J. Syst. Evol. Microbiol.">
        <title>The Global Catalogue of Microorganisms (GCM) 10K type strain sequencing project: providing services to taxonomists for standard genome sequencing and annotation.</title>
        <authorList>
            <consortium name="The Broad Institute Genomics Platform"/>
            <consortium name="The Broad Institute Genome Sequencing Center for Infectious Disease"/>
            <person name="Wu L."/>
            <person name="Ma J."/>
        </authorList>
    </citation>
    <scope>NUCLEOTIDE SEQUENCE [LARGE SCALE GENOMIC DNA]</scope>
    <source>
        <strain evidence="6">JCM 18303</strain>
    </source>
</reference>
<keyword evidence="1" id="KW-0805">Transcription regulation</keyword>
<evidence type="ECO:0000259" key="4">
    <source>
        <dbReference type="PROSITE" id="PS50995"/>
    </source>
</evidence>
<dbReference type="PROSITE" id="PS50995">
    <property type="entry name" value="HTH_MARR_2"/>
    <property type="match status" value="1"/>
</dbReference>
<dbReference type="InterPro" id="IPR036390">
    <property type="entry name" value="WH_DNA-bd_sf"/>
</dbReference>
<accession>A0ABP9PUR1</accession>
<organism evidence="5 6">
    <name type="scientific">Pseudonocardia eucalypti</name>
    <dbReference type="NCBI Taxonomy" id="648755"/>
    <lineage>
        <taxon>Bacteria</taxon>
        <taxon>Bacillati</taxon>
        <taxon>Actinomycetota</taxon>
        <taxon>Actinomycetes</taxon>
        <taxon>Pseudonocardiales</taxon>
        <taxon>Pseudonocardiaceae</taxon>
        <taxon>Pseudonocardia</taxon>
    </lineage>
</organism>
<dbReference type="InterPro" id="IPR036388">
    <property type="entry name" value="WH-like_DNA-bd_sf"/>
</dbReference>
<dbReference type="PANTHER" id="PTHR33164">
    <property type="entry name" value="TRANSCRIPTIONAL REGULATOR, MARR FAMILY"/>
    <property type="match status" value="1"/>
</dbReference>
<comment type="caution">
    <text evidence="5">The sequence shown here is derived from an EMBL/GenBank/DDBJ whole genome shotgun (WGS) entry which is preliminary data.</text>
</comment>
<keyword evidence="2" id="KW-0238">DNA-binding</keyword>
<dbReference type="InterPro" id="IPR039422">
    <property type="entry name" value="MarR/SlyA-like"/>
</dbReference>
<name>A0ABP9PUR1_9PSEU</name>
<feature type="domain" description="HTH marR-type" evidence="4">
    <location>
        <begin position="11"/>
        <end position="146"/>
    </location>
</feature>
<gene>
    <name evidence="5" type="ORF">GCM10023321_21160</name>
</gene>
<proteinExistence type="predicted"/>
<keyword evidence="3" id="KW-0804">Transcription</keyword>
<protein>
    <recommendedName>
        <fullName evidence="4">HTH marR-type domain-containing protein</fullName>
    </recommendedName>
</protein>
<dbReference type="PANTHER" id="PTHR33164:SF64">
    <property type="entry name" value="TRANSCRIPTIONAL REGULATOR SLYA"/>
    <property type="match status" value="1"/>
</dbReference>
<dbReference type="Proteomes" id="UP001428817">
    <property type="component" value="Unassembled WGS sequence"/>
</dbReference>
<dbReference type="Pfam" id="PF12802">
    <property type="entry name" value="MarR_2"/>
    <property type="match status" value="1"/>
</dbReference>
<evidence type="ECO:0000256" key="3">
    <source>
        <dbReference type="ARBA" id="ARBA00023163"/>
    </source>
</evidence>
<evidence type="ECO:0000256" key="2">
    <source>
        <dbReference type="ARBA" id="ARBA00023125"/>
    </source>
</evidence>